<dbReference type="PANTHER" id="PTHR32444:SF198">
    <property type="entry name" value="BULB-TYPE LECTIN DOMAIN-CONTAINING PROTEIN"/>
    <property type="match status" value="1"/>
</dbReference>
<keyword evidence="5" id="KW-0812">Transmembrane</keyword>
<evidence type="ECO:0000256" key="3">
    <source>
        <dbReference type="ARBA" id="ARBA00023157"/>
    </source>
</evidence>
<comment type="caution">
    <text evidence="9">The sequence shown here is derived from an EMBL/GenBank/DDBJ whole genome shotgun (WGS) entry which is preliminary data.</text>
</comment>
<evidence type="ECO:0000259" key="8">
    <source>
        <dbReference type="PROSITE" id="PS50948"/>
    </source>
</evidence>
<name>A0ABQ7LL45_BRACM</name>
<keyword evidence="3" id="KW-1015">Disulfide bond</keyword>
<evidence type="ECO:0000256" key="1">
    <source>
        <dbReference type="ARBA" id="ARBA00022471"/>
    </source>
</evidence>
<dbReference type="PROSITE" id="PS50927">
    <property type="entry name" value="BULB_LECTIN"/>
    <property type="match status" value="2"/>
</dbReference>
<dbReference type="Gene3D" id="3.30.200.20">
    <property type="entry name" value="Phosphorylase Kinase, domain 1"/>
    <property type="match status" value="2"/>
</dbReference>
<dbReference type="InterPro" id="IPR036426">
    <property type="entry name" value="Bulb-type_lectin_dom_sf"/>
</dbReference>
<dbReference type="Pfam" id="PF08276">
    <property type="entry name" value="PAN_2"/>
    <property type="match status" value="2"/>
</dbReference>
<dbReference type="Pfam" id="PF07714">
    <property type="entry name" value="PK_Tyr_Ser-Thr"/>
    <property type="match status" value="1"/>
</dbReference>
<dbReference type="InterPro" id="IPR001480">
    <property type="entry name" value="Bulb-type_lectin_dom"/>
</dbReference>
<gene>
    <name evidence="9" type="primary">A09p078420.1_BraROA</name>
    <name evidence="9" type="ORF">IGI04_038773</name>
</gene>
<keyword evidence="2" id="KW-0732">Signal</keyword>
<dbReference type="EMBL" id="JADBGQ010000008">
    <property type="protein sequence ID" value="KAG5387303.1"/>
    <property type="molecule type" value="Genomic_DNA"/>
</dbReference>
<dbReference type="InterPro" id="IPR011009">
    <property type="entry name" value="Kinase-like_dom_sf"/>
</dbReference>
<dbReference type="CDD" id="cd00028">
    <property type="entry name" value="B_lectin"/>
    <property type="match status" value="2"/>
</dbReference>
<dbReference type="Proteomes" id="UP000823674">
    <property type="component" value="Chromosome A09"/>
</dbReference>
<proteinExistence type="predicted"/>
<dbReference type="CDD" id="cd01098">
    <property type="entry name" value="PAN_AP_plant"/>
    <property type="match status" value="2"/>
</dbReference>
<evidence type="ECO:0000259" key="6">
    <source>
        <dbReference type="PROSITE" id="PS50011"/>
    </source>
</evidence>
<dbReference type="SMART" id="SM00220">
    <property type="entry name" value="S_TKc"/>
    <property type="match status" value="2"/>
</dbReference>
<evidence type="ECO:0000313" key="10">
    <source>
        <dbReference type="Proteomes" id="UP000823674"/>
    </source>
</evidence>
<feature type="domain" description="Bulb-type lectin" evidence="7">
    <location>
        <begin position="33"/>
        <end position="158"/>
    </location>
</feature>
<dbReference type="CDD" id="cd14066">
    <property type="entry name" value="STKc_IRAK"/>
    <property type="match status" value="1"/>
</dbReference>
<evidence type="ECO:0000313" key="9">
    <source>
        <dbReference type="EMBL" id="KAG5387303.1"/>
    </source>
</evidence>
<feature type="transmembrane region" description="Helical" evidence="5">
    <location>
        <begin position="440"/>
        <end position="461"/>
    </location>
</feature>
<dbReference type="InterPro" id="IPR008271">
    <property type="entry name" value="Ser/Thr_kinase_AS"/>
</dbReference>
<accession>A0ABQ7LL45</accession>
<reference evidence="9 10" key="1">
    <citation type="submission" date="2021-03" db="EMBL/GenBank/DDBJ databases">
        <authorList>
            <person name="King G.J."/>
            <person name="Bancroft I."/>
            <person name="Baten A."/>
            <person name="Bloomfield J."/>
            <person name="Borpatragohain P."/>
            <person name="He Z."/>
            <person name="Irish N."/>
            <person name="Irwin J."/>
            <person name="Liu K."/>
            <person name="Mauleon R.P."/>
            <person name="Moore J."/>
            <person name="Morris R."/>
            <person name="Ostergaard L."/>
            <person name="Wang B."/>
            <person name="Wells R."/>
        </authorList>
    </citation>
    <scope>NUCLEOTIDE SEQUENCE [LARGE SCALE GENOMIC DNA]</scope>
    <source>
        <strain evidence="9">R-o-18</strain>
        <tissue evidence="9">Leaf</tissue>
    </source>
</reference>
<keyword evidence="4" id="KW-0325">Glycoprotein</keyword>
<dbReference type="PROSITE" id="PS00108">
    <property type="entry name" value="PROTEIN_KINASE_ST"/>
    <property type="match status" value="2"/>
</dbReference>
<feature type="domain" description="Protein kinase" evidence="6">
    <location>
        <begin position="1228"/>
        <end position="1512"/>
    </location>
</feature>
<feature type="domain" description="Apple" evidence="8">
    <location>
        <begin position="1051"/>
        <end position="1135"/>
    </location>
</feature>
<evidence type="ECO:0000256" key="5">
    <source>
        <dbReference type="SAM" id="Phobius"/>
    </source>
</evidence>
<dbReference type="InterPro" id="IPR000858">
    <property type="entry name" value="S_locus_glycoprot_dom"/>
</dbReference>
<evidence type="ECO:0000259" key="7">
    <source>
        <dbReference type="PROSITE" id="PS50927"/>
    </source>
</evidence>
<dbReference type="Gene3D" id="2.90.10.30">
    <property type="match status" value="1"/>
</dbReference>
<dbReference type="Pfam" id="PF01453">
    <property type="entry name" value="B_lectin"/>
    <property type="match status" value="2"/>
</dbReference>
<organism evidence="9 10">
    <name type="scientific">Brassica rapa subsp. trilocularis</name>
    <dbReference type="NCBI Taxonomy" id="1813537"/>
    <lineage>
        <taxon>Eukaryota</taxon>
        <taxon>Viridiplantae</taxon>
        <taxon>Streptophyta</taxon>
        <taxon>Embryophyta</taxon>
        <taxon>Tracheophyta</taxon>
        <taxon>Spermatophyta</taxon>
        <taxon>Magnoliopsida</taxon>
        <taxon>eudicotyledons</taxon>
        <taxon>Gunneridae</taxon>
        <taxon>Pentapetalae</taxon>
        <taxon>rosids</taxon>
        <taxon>malvids</taxon>
        <taxon>Brassicales</taxon>
        <taxon>Brassicaceae</taxon>
        <taxon>Brassiceae</taxon>
        <taxon>Brassica</taxon>
    </lineage>
</organism>
<evidence type="ECO:0000256" key="2">
    <source>
        <dbReference type="ARBA" id="ARBA00022729"/>
    </source>
</evidence>
<keyword evidence="5" id="KW-0472">Membrane</keyword>
<dbReference type="Pfam" id="PF00069">
    <property type="entry name" value="Pkinase"/>
    <property type="match status" value="1"/>
</dbReference>
<protein>
    <recommendedName>
        <fullName evidence="11">Non-specific serine/threonine protein kinase</fullName>
    </recommendedName>
</protein>
<dbReference type="PROSITE" id="PS50011">
    <property type="entry name" value="PROTEIN_KINASE_DOM"/>
    <property type="match status" value="2"/>
</dbReference>
<feature type="domain" description="Bulb-type lectin" evidence="7">
    <location>
        <begin position="731"/>
        <end position="858"/>
    </location>
</feature>
<dbReference type="InterPro" id="IPR001245">
    <property type="entry name" value="Ser-Thr/Tyr_kinase_cat_dom"/>
</dbReference>
<dbReference type="Gene3D" id="2.90.10.10">
    <property type="entry name" value="Bulb-type lectin domain"/>
    <property type="match status" value="1"/>
</dbReference>
<keyword evidence="5" id="KW-1133">Transmembrane helix</keyword>
<dbReference type="SMART" id="SM00108">
    <property type="entry name" value="B_lectin"/>
    <property type="match status" value="2"/>
</dbReference>
<dbReference type="Gene3D" id="1.10.510.10">
    <property type="entry name" value="Transferase(Phosphotransferase) domain 1"/>
    <property type="match status" value="2"/>
</dbReference>
<keyword evidence="10" id="KW-1185">Reference proteome</keyword>
<dbReference type="SUPFAM" id="SSF51110">
    <property type="entry name" value="alpha-D-mannose-specific plant lectins"/>
    <property type="match status" value="2"/>
</dbReference>
<keyword evidence="1" id="KW-0713">Self-incompatibility</keyword>
<dbReference type="SMART" id="SM00473">
    <property type="entry name" value="PAN_AP"/>
    <property type="match status" value="2"/>
</dbReference>
<evidence type="ECO:0008006" key="11">
    <source>
        <dbReference type="Google" id="ProtNLM"/>
    </source>
</evidence>
<feature type="domain" description="Apple" evidence="8">
    <location>
        <begin position="347"/>
        <end position="428"/>
    </location>
</feature>
<dbReference type="SUPFAM" id="SSF56112">
    <property type="entry name" value="Protein kinase-like (PK-like)"/>
    <property type="match status" value="2"/>
</dbReference>
<dbReference type="PROSITE" id="PS50948">
    <property type="entry name" value="PAN"/>
    <property type="match status" value="2"/>
</dbReference>
<dbReference type="InterPro" id="IPR000719">
    <property type="entry name" value="Prot_kinase_dom"/>
</dbReference>
<feature type="domain" description="Protein kinase" evidence="6">
    <location>
        <begin position="517"/>
        <end position="769"/>
    </location>
</feature>
<sequence length="1544" mass="172132">MFANFVILQIRCFLVLILLTSFSCFSVRFCFGQDRITLSTPVKDSETLLCSNGMFRFGFFTPLNSTTRLRYVGIWYDKVPVQTVVWVANKDAPINDTSGLVSISEDGNLVVTDGRSRLIWSTNLTVPVAPNNTSVQLMDNGNLRLQDHSKILWESFKHPYNSFLPVMTIGTNNKTGENLKLTSWKSYTDPSTGNYTAGISLSPFPQLLIWKSNVPVWRSGPWNGQIFIGLPDSISLLFLDGFNVSNDNQGTFLISYATDSFMHHFNLDPDGALYMRSWNTSTRAWTVDAIIPSTTCDAYNRCGPFASCGLQEVPPCKCVKGYVPRNSTEWNRGIFTNECVRRVPLKCNVSNGGGGKEDGFFKMQKMKLPANVEKSVANEKDCPKVCLENCSCIAYAYDRGIGCMLWSGSLVDMQSLLGSGIDLYIRVSHSEFKTHSKRTVLITSSVLGVVFVAMVCVLLACRKFKKRPAPEGDRSAELLFQRMEELTSGNESSSNQVKLKDLPLFEFEVLATSTDNFSLINKLGQGGFGPVYKGILPNGQEVAVKRLSRASGQGLEELLNEVVVISKLQHRNLVKLLGCCIEGEERLLVYEYMSKKSLDAYLFDPMKQNILDWKTRFNIMEGICRGLLYLHRDSRLKIIHRDLKASNILLDENLNPKISDFGLARVFRANEDEANTTRVVGTYGYMSPEYAMEGFFSEKSDVFSLGVIFLEIISGKKNSHKEDNNLNLLAYDSITFSTPVKDSETLLSNNGIFRFGFFTPVNSTGHLRYVGIWYAKVPVQTVVWVANKDTPINHTSGVVSISDDGNLVVKDGLNRLIWSTNVTLPVAPIPNATWVQLTDNGNLRLQENRNKGEILWESFKHPYNSFLATMIIGTSNRTGENLKLTSWRSYTDPSTGNYTAGISLFPFRELMIWKSNVTIWRSGPWNGQIFVGLEDEVALLFLDGYNIISDNNEGTFTVSYATDSPMYHMNLDPDGVLYIRSWSTSTRAWEIGNTIPTTTCDVYGRCGPFASCSVKELPVCKCVNGFLPRNSTEWNRAIFTNGCVRGVPLKCNVSTGGGGGGHGDGFSQMQKMKVPANAEQSLANEEDCPKVCLYNCSCTAYAYDQGIGCMLWSGNLVDMQSSLRSGIVDLYIRVANPHSDREKTHSKLAIMITASVLGVVFVAMVCVLLACRKFKKRSAAPEKDTSAEIMFKRMEALTTVNESAPNQGNLKDLPLFEFKVLAASTDNFSLINKLGQGGFGPVYKGKLPEGKEIAVKRLSRASGQGLEELMNEVVVISKLQHRNLVKLLGCCIEGEERLLVYEYMPKKSLDAYLFDPLKQKILDWRTRFNIMEGICRGLLYLHRDSRLKIIHRDLKASNILLDENLNPKISDFGLARVFQVNEDEANTIRVVGTYGYMSPEYAMEGLFSEKSDVFSLGVLFLEIISGRKNSHKEENNLNLLAYAWKLWNEGEAASLADPIVLDESFVKEITKCVHIGLLCVQEIANDRPSVSTVIGMLTTEITNLPEPKQPAFIARGGVYEAECTDQSSQKVSINDVSLSTVTGR</sequence>
<dbReference type="Pfam" id="PF00954">
    <property type="entry name" value="S_locus_glycop"/>
    <property type="match status" value="2"/>
</dbReference>
<dbReference type="InterPro" id="IPR003609">
    <property type="entry name" value="Pan_app"/>
</dbReference>
<dbReference type="PANTHER" id="PTHR32444">
    <property type="entry name" value="BULB-TYPE LECTIN DOMAIN-CONTAINING PROTEIN"/>
    <property type="match status" value="1"/>
</dbReference>
<evidence type="ECO:0000256" key="4">
    <source>
        <dbReference type="ARBA" id="ARBA00023180"/>
    </source>
</evidence>
<feature type="transmembrane region" description="Helical" evidence="5">
    <location>
        <begin position="1148"/>
        <end position="1170"/>
    </location>
</feature>